<protein>
    <submittedName>
        <fullName evidence="2">M-phase phosphoprotein 6</fullName>
    </submittedName>
</protein>
<dbReference type="RefSeq" id="XP_018336520.1">
    <property type="nucleotide sequence ID" value="XM_018481018.2"/>
</dbReference>
<proteinExistence type="predicted"/>
<dbReference type="InterPro" id="IPR019324">
    <property type="entry name" value="MPP6"/>
</dbReference>
<dbReference type="PANTHER" id="PTHR13582">
    <property type="entry name" value="M-PHASE PHOSPHOPROTEIN 6"/>
    <property type="match status" value="1"/>
</dbReference>
<dbReference type="PANTHER" id="PTHR13582:SF0">
    <property type="entry name" value="M-PHASE PHOSPHOPROTEIN 6"/>
    <property type="match status" value="1"/>
</dbReference>
<gene>
    <name evidence="2" type="primary">LOC108745013</name>
</gene>
<dbReference type="CTD" id="35382"/>
<dbReference type="STRING" id="224129.A0A1W4XVQ8"/>
<name>A0A1W4XVQ8_AGRPL</name>
<dbReference type="KEGG" id="apln:108745013"/>
<dbReference type="FunCoup" id="A0A1W4XVQ8">
    <property type="interactions" value="1418"/>
</dbReference>
<evidence type="ECO:0000313" key="2">
    <source>
        <dbReference type="RefSeq" id="XP_018336520.1"/>
    </source>
</evidence>
<accession>A0A1W4XVQ8</accession>
<evidence type="ECO:0000313" key="1">
    <source>
        <dbReference type="Proteomes" id="UP000192223"/>
    </source>
</evidence>
<dbReference type="InParanoid" id="A0A1W4XVQ8"/>
<dbReference type="OrthoDB" id="20403at2759"/>
<dbReference type="Proteomes" id="UP000192223">
    <property type="component" value="Unplaced"/>
</dbReference>
<keyword evidence="1" id="KW-1185">Reference proteome</keyword>
<sequence length="140" mass="16218">MDEKKNAKLSRAVLDMKFMKKTKERVLKEEENAEGQLMYSNEITEEMKAAGNTLFVETTLVYCKDLVEGRLSFGGMNPVIEKIMKEEYTKKLEDSDKAKEKDVSDIEMAKGYSTVVDTIGKKFHDKRNRYKKKFIKPSDD</sequence>
<dbReference type="GO" id="GO:0000460">
    <property type="term" value="P:maturation of 5.8S rRNA"/>
    <property type="evidence" value="ECO:0007669"/>
    <property type="project" value="TreeGrafter"/>
</dbReference>
<dbReference type="Pfam" id="PF10175">
    <property type="entry name" value="MPP6"/>
    <property type="match status" value="1"/>
</dbReference>
<organism evidence="1 2">
    <name type="scientific">Agrilus planipennis</name>
    <name type="common">Emerald ash borer</name>
    <name type="synonym">Agrilus marcopoli</name>
    <dbReference type="NCBI Taxonomy" id="224129"/>
    <lineage>
        <taxon>Eukaryota</taxon>
        <taxon>Metazoa</taxon>
        <taxon>Ecdysozoa</taxon>
        <taxon>Arthropoda</taxon>
        <taxon>Hexapoda</taxon>
        <taxon>Insecta</taxon>
        <taxon>Pterygota</taxon>
        <taxon>Neoptera</taxon>
        <taxon>Endopterygota</taxon>
        <taxon>Coleoptera</taxon>
        <taxon>Polyphaga</taxon>
        <taxon>Elateriformia</taxon>
        <taxon>Buprestoidea</taxon>
        <taxon>Buprestidae</taxon>
        <taxon>Agrilinae</taxon>
        <taxon>Agrilus</taxon>
    </lineage>
</organism>
<dbReference type="AlphaFoldDB" id="A0A1W4XVQ8"/>
<dbReference type="GeneID" id="108745013"/>
<reference evidence="2" key="1">
    <citation type="submission" date="2025-08" db="UniProtKB">
        <authorList>
            <consortium name="RefSeq"/>
        </authorList>
    </citation>
    <scope>IDENTIFICATION</scope>
    <source>
        <tissue evidence="2">Entire body</tissue>
    </source>
</reference>